<organism evidence="1 2">
    <name type="scientific">Dendrothele bispora (strain CBS 962.96)</name>
    <dbReference type="NCBI Taxonomy" id="1314807"/>
    <lineage>
        <taxon>Eukaryota</taxon>
        <taxon>Fungi</taxon>
        <taxon>Dikarya</taxon>
        <taxon>Basidiomycota</taxon>
        <taxon>Agaricomycotina</taxon>
        <taxon>Agaricomycetes</taxon>
        <taxon>Agaricomycetidae</taxon>
        <taxon>Agaricales</taxon>
        <taxon>Agaricales incertae sedis</taxon>
        <taxon>Dendrothele</taxon>
    </lineage>
</organism>
<dbReference type="Proteomes" id="UP000297245">
    <property type="component" value="Unassembled WGS sequence"/>
</dbReference>
<protein>
    <submittedName>
        <fullName evidence="1">Uncharacterized protein</fullName>
    </submittedName>
</protein>
<keyword evidence="2" id="KW-1185">Reference proteome</keyword>
<dbReference type="OrthoDB" id="3341102at2759"/>
<proteinExistence type="predicted"/>
<dbReference type="EMBL" id="ML179485">
    <property type="protein sequence ID" value="THU86687.1"/>
    <property type="molecule type" value="Genomic_DNA"/>
</dbReference>
<accession>A0A4S8LCQ8</accession>
<evidence type="ECO:0000313" key="2">
    <source>
        <dbReference type="Proteomes" id="UP000297245"/>
    </source>
</evidence>
<name>A0A4S8LCQ8_DENBC</name>
<sequence>MVNNLGWSWRATTRAAQKLPPDVDKILEDAFLCEAYVVCNYAVPPELWVNTDQTQTVYQHGNKGAWHQRGDKQVGAVGKDEKCAFTLVPLVSASGDVLPFQAIFQGATVASCPHKESLYYEEAINLGFKLEPSKSSTYWSTLDTMRSLVNEIIAPYFERKKRELGIECPEEQRSIWKINCWSVHNRDPHGCIRGTGTCRFHPWETCGLMDPRIQVPVSHRYSTDTGLCSGIFNYIRGYPQV</sequence>
<gene>
    <name evidence="1" type="ORF">K435DRAFT_683139</name>
</gene>
<evidence type="ECO:0000313" key="1">
    <source>
        <dbReference type="EMBL" id="THU86687.1"/>
    </source>
</evidence>
<reference evidence="1 2" key="1">
    <citation type="journal article" date="2019" name="Nat. Ecol. Evol.">
        <title>Megaphylogeny resolves global patterns of mushroom evolution.</title>
        <authorList>
            <person name="Varga T."/>
            <person name="Krizsan K."/>
            <person name="Foldi C."/>
            <person name="Dima B."/>
            <person name="Sanchez-Garcia M."/>
            <person name="Sanchez-Ramirez S."/>
            <person name="Szollosi G.J."/>
            <person name="Szarkandi J.G."/>
            <person name="Papp V."/>
            <person name="Albert L."/>
            <person name="Andreopoulos W."/>
            <person name="Angelini C."/>
            <person name="Antonin V."/>
            <person name="Barry K.W."/>
            <person name="Bougher N.L."/>
            <person name="Buchanan P."/>
            <person name="Buyck B."/>
            <person name="Bense V."/>
            <person name="Catcheside P."/>
            <person name="Chovatia M."/>
            <person name="Cooper J."/>
            <person name="Damon W."/>
            <person name="Desjardin D."/>
            <person name="Finy P."/>
            <person name="Geml J."/>
            <person name="Haridas S."/>
            <person name="Hughes K."/>
            <person name="Justo A."/>
            <person name="Karasinski D."/>
            <person name="Kautmanova I."/>
            <person name="Kiss B."/>
            <person name="Kocsube S."/>
            <person name="Kotiranta H."/>
            <person name="LaButti K.M."/>
            <person name="Lechner B.E."/>
            <person name="Liimatainen K."/>
            <person name="Lipzen A."/>
            <person name="Lukacs Z."/>
            <person name="Mihaltcheva S."/>
            <person name="Morgado L.N."/>
            <person name="Niskanen T."/>
            <person name="Noordeloos M.E."/>
            <person name="Ohm R.A."/>
            <person name="Ortiz-Santana B."/>
            <person name="Ovrebo C."/>
            <person name="Racz N."/>
            <person name="Riley R."/>
            <person name="Savchenko A."/>
            <person name="Shiryaev A."/>
            <person name="Soop K."/>
            <person name="Spirin V."/>
            <person name="Szebenyi C."/>
            <person name="Tomsovsky M."/>
            <person name="Tulloss R.E."/>
            <person name="Uehling J."/>
            <person name="Grigoriev I.V."/>
            <person name="Vagvolgyi C."/>
            <person name="Papp T."/>
            <person name="Martin F.M."/>
            <person name="Miettinen O."/>
            <person name="Hibbett D.S."/>
            <person name="Nagy L.G."/>
        </authorList>
    </citation>
    <scope>NUCLEOTIDE SEQUENCE [LARGE SCALE GENOMIC DNA]</scope>
    <source>
        <strain evidence="1 2">CBS 962.96</strain>
    </source>
</reference>
<dbReference type="AlphaFoldDB" id="A0A4S8LCQ8"/>